<dbReference type="SUPFAM" id="SSF50494">
    <property type="entry name" value="Trypsin-like serine proteases"/>
    <property type="match status" value="1"/>
</dbReference>
<evidence type="ECO:0000313" key="2">
    <source>
        <dbReference type="Proteomes" id="UP000276899"/>
    </source>
</evidence>
<sequence>MAVSRRRVALLSTLLALPIVAYGGIAVPHPAYASDQNQSSGSTIGVNKEDESGQRIWYGEESPEVTALADAAESMSQEHPDTVLGVVLTSDRQVVEVYVVSEDAEGVAALRGSAGDPERLRVIVNTNSPDQIDAAVKQVLEMDTDALGIEAVSPDPINDGIAVGLTDEYMLPESAGGRSEEEKQAALDALKSVSVPVRVFYEAAQEPAGTRANDSAPYFAGAQILRKIGEDELKSCSLGVPIELGGRYYSLTAGHCGTGRWENSSELVGNTYTTTWPTNSYRYGDWQLLRGSSYAMEVYDGDVSSSSSASIIDGFFGMRAAGRELCMSGAATGQTCRYVVRWVNGFRLLEGGIWVGQLTVVSHDGDRDGTSDCNGFDEGDSGGISHFTHGQGGQIAYGVVTGFNDSEGRCLYTVTQLSGLRAWDRDVRVG</sequence>
<reference evidence="1 2" key="1">
    <citation type="submission" date="2018-12" db="EMBL/GenBank/DDBJ databases">
        <authorList>
            <consortium name="Pathogen Informatics"/>
        </authorList>
    </citation>
    <scope>NUCLEOTIDE SEQUENCE [LARGE SCALE GENOMIC DNA]</scope>
    <source>
        <strain evidence="1 2">NCTC11923</strain>
    </source>
</reference>
<dbReference type="Gene3D" id="2.40.10.10">
    <property type="entry name" value="Trypsin-like serine proteases"/>
    <property type="match status" value="2"/>
</dbReference>
<protein>
    <submittedName>
        <fullName evidence="1">Uncharacterized protein</fullName>
    </submittedName>
</protein>
<gene>
    <name evidence="1" type="ORF">NCTC11923_00963</name>
</gene>
<dbReference type="KEGG" id="asla:NCTC11923_00963"/>
<dbReference type="InterPro" id="IPR009003">
    <property type="entry name" value="Peptidase_S1_PA"/>
</dbReference>
<dbReference type="AlphaFoldDB" id="A0A448KBK9"/>
<name>A0A448KBK9_9ACTO</name>
<proteinExistence type="predicted"/>
<accession>A0A448KBK9</accession>
<dbReference type="RefSeq" id="WP_026427263.1">
    <property type="nucleotide sequence ID" value="NZ_CBCRWE010000043.1"/>
</dbReference>
<dbReference type="InterPro" id="IPR043504">
    <property type="entry name" value="Peptidase_S1_PA_chymotrypsin"/>
</dbReference>
<organism evidence="1 2">
    <name type="scientific">Actinomyces slackii</name>
    <dbReference type="NCBI Taxonomy" id="52774"/>
    <lineage>
        <taxon>Bacteria</taxon>
        <taxon>Bacillati</taxon>
        <taxon>Actinomycetota</taxon>
        <taxon>Actinomycetes</taxon>
        <taxon>Actinomycetales</taxon>
        <taxon>Actinomycetaceae</taxon>
        <taxon>Actinomyces</taxon>
    </lineage>
</organism>
<dbReference type="Proteomes" id="UP000276899">
    <property type="component" value="Chromosome"/>
</dbReference>
<evidence type="ECO:0000313" key="1">
    <source>
        <dbReference type="EMBL" id="VEG74329.1"/>
    </source>
</evidence>
<keyword evidence="2" id="KW-1185">Reference proteome</keyword>
<dbReference type="EMBL" id="LR134363">
    <property type="protein sequence ID" value="VEG74329.1"/>
    <property type="molecule type" value="Genomic_DNA"/>
</dbReference>